<dbReference type="Proteomes" id="UP000472270">
    <property type="component" value="Unassembled WGS sequence"/>
</dbReference>
<dbReference type="InterPro" id="IPR012337">
    <property type="entry name" value="RNaseH-like_sf"/>
</dbReference>
<dbReference type="InterPro" id="IPR008906">
    <property type="entry name" value="HATC_C_dom"/>
</dbReference>
<name>A0A673GZE1_9TELE</name>
<sequence length="493" mass="56410">MQGGQQRGQRRKAEKHHRQKGHQPQVRKETGVCIKRTSISKEFIQYGFTCVIVNEIQHPQCVVCTEVLALESLKPVKMLQHLKTKHPSLAVKPVDFFRQKEQELQGRKKVLTKQTTIPTKAQQASYEVAYLIARAKKPHMIGGTLIKPAISRARHGDKLARELESVPLSNGTVARRISDMAQDIKCQLVDRVKKGKYALQLDEFTDVSNSSQLLVLVRYSFDGKFYEDILFCTPLEGTCTGEDIFTKLDNKLKEDGLSWSKCIGVCTDGAGAMLGEKKGLKARVLQVAPHVKLYYTQRSSYCLPLCNELGSEHDCLLFHTDVRWLSQGNVLSRLFELQDEVHLFLMEHGFQLADHLTDPDWLTRLAYNVFPRETAPEQYGWIRSPFTVTRVNHLTSDLEDTVVELSSDLVFNSKRLADFWISDEREYPQQSKATMDVLMPFCTIYLCEKTFSALTYIKNKYRSRLDVEDDLRVAVSKIKPRMDLLCSKKHPSH</sequence>
<evidence type="ECO:0000256" key="1">
    <source>
        <dbReference type="SAM" id="MobiDB-lite"/>
    </source>
</evidence>
<dbReference type="PANTHER" id="PTHR45913:SF19">
    <property type="entry name" value="LOW QUALITY PROTEIN: ZINC FINGER BED DOMAIN-CONTAINING PROTEIN 5-LIKE"/>
    <property type="match status" value="1"/>
</dbReference>
<protein>
    <recommendedName>
        <fullName evidence="2">HAT C-terminal dimerisation domain-containing protein</fullName>
    </recommendedName>
</protein>
<accession>A0A673GZE1</accession>
<feature type="region of interest" description="Disordered" evidence="1">
    <location>
        <begin position="1"/>
        <end position="29"/>
    </location>
</feature>
<dbReference type="Ensembl" id="ENSSRHT00000019425.1">
    <property type="protein sequence ID" value="ENSSRHP00000018832.1"/>
    <property type="gene ID" value="ENSSRHG00000010200.1"/>
</dbReference>
<evidence type="ECO:0000259" key="2">
    <source>
        <dbReference type="Pfam" id="PF05699"/>
    </source>
</evidence>
<dbReference type="GO" id="GO:0046983">
    <property type="term" value="F:protein dimerization activity"/>
    <property type="evidence" value="ECO:0007669"/>
    <property type="project" value="InterPro"/>
</dbReference>
<feature type="compositionally biased region" description="Basic residues" evidence="1">
    <location>
        <begin position="8"/>
        <end position="21"/>
    </location>
</feature>
<dbReference type="SUPFAM" id="SSF53098">
    <property type="entry name" value="Ribonuclease H-like"/>
    <property type="match status" value="1"/>
</dbReference>
<dbReference type="PANTHER" id="PTHR45913">
    <property type="entry name" value="EPM2A-INTERACTING PROTEIN 1"/>
    <property type="match status" value="1"/>
</dbReference>
<proteinExistence type="predicted"/>
<reference evidence="3" key="2">
    <citation type="submission" date="2025-09" db="UniProtKB">
        <authorList>
            <consortium name="Ensembl"/>
        </authorList>
    </citation>
    <scope>IDENTIFICATION</scope>
</reference>
<keyword evidence="4" id="KW-1185">Reference proteome</keyword>
<dbReference type="AlphaFoldDB" id="A0A673GZE1"/>
<dbReference type="Pfam" id="PF05699">
    <property type="entry name" value="Dimer_Tnp_hAT"/>
    <property type="match status" value="1"/>
</dbReference>
<evidence type="ECO:0000313" key="4">
    <source>
        <dbReference type="Proteomes" id="UP000472270"/>
    </source>
</evidence>
<feature type="domain" description="HAT C-terminal dimerisation" evidence="2">
    <location>
        <begin position="413"/>
        <end position="468"/>
    </location>
</feature>
<evidence type="ECO:0000313" key="3">
    <source>
        <dbReference type="Ensembl" id="ENSSRHP00000018832.1"/>
    </source>
</evidence>
<reference evidence="3" key="1">
    <citation type="submission" date="2025-08" db="UniProtKB">
        <authorList>
            <consortium name="Ensembl"/>
        </authorList>
    </citation>
    <scope>IDENTIFICATION</scope>
</reference>
<organism evidence="3 4">
    <name type="scientific">Sinocyclocheilus rhinocerous</name>
    <dbReference type="NCBI Taxonomy" id="307959"/>
    <lineage>
        <taxon>Eukaryota</taxon>
        <taxon>Metazoa</taxon>
        <taxon>Chordata</taxon>
        <taxon>Craniata</taxon>
        <taxon>Vertebrata</taxon>
        <taxon>Euteleostomi</taxon>
        <taxon>Actinopterygii</taxon>
        <taxon>Neopterygii</taxon>
        <taxon>Teleostei</taxon>
        <taxon>Ostariophysi</taxon>
        <taxon>Cypriniformes</taxon>
        <taxon>Cyprinidae</taxon>
        <taxon>Cyprininae</taxon>
        <taxon>Sinocyclocheilus</taxon>
    </lineage>
</organism>